<evidence type="ECO:0000313" key="3">
    <source>
        <dbReference type="Proteomes" id="UP000054107"/>
    </source>
</evidence>
<proteinExistence type="predicted"/>
<evidence type="ECO:0000256" key="1">
    <source>
        <dbReference type="SAM" id="MobiDB-lite"/>
    </source>
</evidence>
<evidence type="ECO:0008006" key="4">
    <source>
        <dbReference type="Google" id="ProtNLM"/>
    </source>
</evidence>
<feature type="region of interest" description="Disordered" evidence="1">
    <location>
        <begin position="284"/>
        <end position="313"/>
    </location>
</feature>
<gene>
    <name evidence="2" type="primary">PARPA_08651.1 scaffold 33451</name>
</gene>
<dbReference type="AlphaFoldDB" id="A0A0B7NHT4"/>
<name>A0A0B7NHT4_9FUNG</name>
<sequence>MSHYTDTFYEKAPFNVRMVNFACIKCTRRWSSANGSLEDYQKCKNCYTECYPVGCTIRAPNKVGNENRETYQGHIKELCGKCQRLGKSCMMVGNDDDDDFRVITDADGEELYLYEAQTSQVKARETENKHVLEQYKLSEWPELATYAFEYVPKARKQDRSSRIRPVSSNSKESISRGFTAAETLREVIRRAKSESDEMSNEEEDGKFIADYEHYDDDINRVEEHDYNEEENNEFITDYDHYDYDTYSVEEHGCNDLNEVWEYNSIASDQDNEWDYLHFDGEVPQDEDSDGFLGLNDNGDNRNSEANDEHLSSQSQEAYFHDLNDMILNENLKRFEDLHFEEHMC</sequence>
<dbReference type="Proteomes" id="UP000054107">
    <property type="component" value="Unassembled WGS sequence"/>
</dbReference>
<feature type="compositionally biased region" description="Basic and acidic residues" evidence="1">
    <location>
        <begin position="298"/>
        <end position="310"/>
    </location>
</feature>
<accession>A0A0B7NHT4</accession>
<dbReference type="OrthoDB" id="2277098at2759"/>
<dbReference type="EMBL" id="LN731232">
    <property type="protein sequence ID" value="CEP14471.1"/>
    <property type="molecule type" value="Genomic_DNA"/>
</dbReference>
<protein>
    <recommendedName>
        <fullName evidence="4">Zinc-binding domain-containing protein</fullName>
    </recommendedName>
</protein>
<evidence type="ECO:0000313" key="2">
    <source>
        <dbReference type="EMBL" id="CEP14471.1"/>
    </source>
</evidence>
<keyword evidence="3" id="KW-1185">Reference proteome</keyword>
<organism evidence="2 3">
    <name type="scientific">Parasitella parasitica</name>
    <dbReference type="NCBI Taxonomy" id="35722"/>
    <lineage>
        <taxon>Eukaryota</taxon>
        <taxon>Fungi</taxon>
        <taxon>Fungi incertae sedis</taxon>
        <taxon>Mucoromycota</taxon>
        <taxon>Mucoromycotina</taxon>
        <taxon>Mucoromycetes</taxon>
        <taxon>Mucorales</taxon>
        <taxon>Mucorineae</taxon>
        <taxon>Mucoraceae</taxon>
        <taxon>Parasitella</taxon>
    </lineage>
</organism>
<reference evidence="2 3" key="1">
    <citation type="submission" date="2014-09" db="EMBL/GenBank/DDBJ databases">
        <authorList>
            <person name="Ellenberger Sabrina"/>
        </authorList>
    </citation>
    <scope>NUCLEOTIDE SEQUENCE [LARGE SCALE GENOMIC DNA]</scope>
    <source>
        <strain evidence="2 3">CBS 412.66</strain>
    </source>
</reference>